<name>A0ABU1BTE7_9BURK</name>
<dbReference type="Proteomes" id="UP001225596">
    <property type="component" value="Unassembled WGS sequence"/>
</dbReference>
<protein>
    <submittedName>
        <fullName evidence="1">Uncharacterized protein</fullName>
    </submittedName>
</protein>
<keyword evidence="2" id="KW-1185">Reference proteome</keyword>
<reference evidence="1 2" key="1">
    <citation type="submission" date="2023-08" db="EMBL/GenBank/DDBJ databases">
        <title>Oxalobacteraceae gen .nov., isolated from river sludge outside the plant.</title>
        <authorList>
            <person name="Zhao S.Y."/>
        </authorList>
    </citation>
    <scope>NUCLEOTIDE SEQUENCE [LARGE SCALE GENOMIC DNA]</scope>
    <source>
        <strain evidence="1 2">R-40</strain>
    </source>
</reference>
<evidence type="ECO:0000313" key="1">
    <source>
        <dbReference type="EMBL" id="MDQ9172257.1"/>
    </source>
</evidence>
<dbReference type="RefSeq" id="WP_338438281.1">
    <property type="nucleotide sequence ID" value="NZ_JAUYVH010000019.1"/>
</dbReference>
<evidence type="ECO:0000313" key="2">
    <source>
        <dbReference type="Proteomes" id="UP001225596"/>
    </source>
</evidence>
<sequence length="76" mass="8485">MPLLKECSGYKIVLGKVCSLHESESSEKLKRQERSYAAVVKLNNMSAFGDSIRINAETLNDFPLFNVSSAAFSWLN</sequence>
<comment type="caution">
    <text evidence="1">The sequence shown here is derived from an EMBL/GenBank/DDBJ whole genome shotgun (WGS) entry which is preliminary data.</text>
</comment>
<proteinExistence type="predicted"/>
<gene>
    <name evidence="1" type="ORF">Q8A64_17745</name>
</gene>
<organism evidence="1 2">
    <name type="scientific">Keguizhuia sedimenti</name>
    <dbReference type="NCBI Taxonomy" id="3064264"/>
    <lineage>
        <taxon>Bacteria</taxon>
        <taxon>Pseudomonadati</taxon>
        <taxon>Pseudomonadota</taxon>
        <taxon>Betaproteobacteria</taxon>
        <taxon>Burkholderiales</taxon>
        <taxon>Oxalobacteraceae</taxon>
        <taxon>Keguizhuia</taxon>
    </lineage>
</organism>
<dbReference type="EMBL" id="JAUYVH010000019">
    <property type="protein sequence ID" value="MDQ9172257.1"/>
    <property type="molecule type" value="Genomic_DNA"/>
</dbReference>
<accession>A0ABU1BTE7</accession>